<evidence type="ECO:0000313" key="3">
    <source>
        <dbReference type="EMBL" id="SBW22950.1"/>
    </source>
</evidence>
<dbReference type="GO" id="GO:0017168">
    <property type="term" value="F:5-oxoprolinase (ATP-hydrolyzing) activity"/>
    <property type="evidence" value="ECO:0007669"/>
    <property type="project" value="TreeGrafter"/>
</dbReference>
<dbReference type="InterPro" id="IPR008040">
    <property type="entry name" value="Hydant_A_N"/>
</dbReference>
<dbReference type="Proteomes" id="UP000199013">
    <property type="component" value="Unassembled WGS sequence"/>
</dbReference>
<organism evidence="3 4">
    <name type="scientific">Candidatus Protofrankia californiensis</name>
    <dbReference type="NCBI Taxonomy" id="1839754"/>
    <lineage>
        <taxon>Bacteria</taxon>
        <taxon>Bacillati</taxon>
        <taxon>Actinomycetota</taxon>
        <taxon>Actinomycetes</taxon>
        <taxon>Frankiales</taxon>
        <taxon>Frankiaceae</taxon>
        <taxon>Protofrankia</taxon>
    </lineage>
</organism>
<evidence type="ECO:0000259" key="1">
    <source>
        <dbReference type="Pfam" id="PF01968"/>
    </source>
</evidence>
<gene>
    <name evidence="3" type="ORF">FDG2_3350</name>
</gene>
<dbReference type="EMBL" id="FLUV01001404">
    <property type="protein sequence ID" value="SBW22950.1"/>
    <property type="molecule type" value="Genomic_DNA"/>
</dbReference>
<dbReference type="InterPro" id="IPR045079">
    <property type="entry name" value="Oxoprolinase-like"/>
</dbReference>
<dbReference type="PANTHER" id="PTHR11365:SF23">
    <property type="entry name" value="HYPOTHETICAL 5-OXOPROLINASE (EUROFUNG)-RELATED"/>
    <property type="match status" value="1"/>
</dbReference>
<dbReference type="Pfam" id="PF05378">
    <property type="entry name" value="Hydant_A_N"/>
    <property type="match status" value="1"/>
</dbReference>
<evidence type="ECO:0000259" key="2">
    <source>
        <dbReference type="Pfam" id="PF05378"/>
    </source>
</evidence>
<dbReference type="AlphaFoldDB" id="A0A1C3NZI7"/>
<dbReference type="GO" id="GO:0006749">
    <property type="term" value="P:glutathione metabolic process"/>
    <property type="evidence" value="ECO:0007669"/>
    <property type="project" value="TreeGrafter"/>
</dbReference>
<protein>
    <submittedName>
        <fullName evidence="3">Hydantoinase/oxoprolinase</fullName>
    </submittedName>
</protein>
<feature type="domain" description="Hydantoinase A/oxoprolinase" evidence="1">
    <location>
        <begin position="196"/>
        <end position="476"/>
    </location>
</feature>
<dbReference type="InterPro" id="IPR002821">
    <property type="entry name" value="Hydantoinase_A"/>
</dbReference>
<proteinExistence type="predicted"/>
<dbReference type="Pfam" id="PF01968">
    <property type="entry name" value="Hydantoinase_A"/>
    <property type="match status" value="1"/>
</dbReference>
<keyword evidence="4" id="KW-1185">Reference proteome</keyword>
<accession>A0A1C3NZI7</accession>
<reference evidence="4" key="1">
    <citation type="submission" date="2016-02" db="EMBL/GenBank/DDBJ databases">
        <authorList>
            <person name="Wibberg D."/>
        </authorList>
    </citation>
    <scope>NUCLEOTIDE SEQUENCE [LARGE SCALE GENOMIC DNA]</scope>
</reference>
<name>A0A1C3NZI7_9ACTN</name>
<feature type="domain" description="Hydantoinase/oxoprolinase N-terminal" evidence="2">
    <location>
        <begin position="5"/>
        <end position="137"/>
    </location>
</feature>
<dbReference type="PANTHER" id="PTHR11365">
    <property type="entry name" value="5-OXOPROLINASE RELATED"/>
    <property type="match status" value="1"/>
</dbReference>
<sequence length="655" mass="69661">MGRLINIDNGGTLTDVCVIDGETVYRTKTLTTPYDLSRCFIDGLTKVSSLIYGAPDLLSLLRSTDHIRYSTTQGTNALVEKKGPRLGILLSGNLSATDLQRDANEREFFGTLVGGRVRQVDVEGEPNLEVEVLRSINTLASAGANRIVVVHGGIDRSAAESRIKRILLAKFPAHLLGAIPILYSHEVAEDDDDVRRAWTTIFNAFLHPAMEKFLYNAEHKLRASKNQNPLLIFRNDGLSARVAKTTAIKTYSSGPRGGIEGVRVVAKHYGFPHLLSMDVGGTTTDIGEVKDDYVRIQQYGDIDGVATSFPLCDLVSVGVGGSSVIKADGSSIQVGPQSMGSTPGPACFALGGTQATITDAALLSGLLDPASFFGGGLELDRDRAAAALLENVAAPLQLTVDEVVEAMQKAWVDRIANALVAFTSISAETTLAAFGGAGPLFACQVADAVGIDRVLIPGLAPVFSAYGLGFSDIGHRYETRLDGTGPDVVRQAVADLLDQAKRDMFGEGFDLSECDVAGTVRITYDGREDVVALDDVDGLLHGHVDARDHLPTELPATAQLRVALAVSKAIPRPVLSGRFQTSAKAKSSAAITNGTRTVLREGEFQALPVYQIEKQPSGASAAGPAVLEDAYFTGRIDPGWRFEINDGGDILLSRA</sequence>
<dbReference type="GO" id="GO:0005829">
    <property type="term" value="C:cytosol"/>
    <property type="evidence" value="ECO:0007669"/>
    <property type="project" value="TreeGrafter"/>
</dbReference>
<evidence type="ECO:0000313" key="4">
    <source>
        <dbReference type="Proteomes" id="UP000199013"/>
    </source>
</evidence>